<evidence type="ECO:0000256" key="2">
    <source>
        <dbReference type="ARBA" id="ARBA00012701"/>
    </source>
</evidence>
<protein>
    <recommendedName>
        <fullName evidence="2">arylamine N-acetyltransferase</fullName>
        <ecNumber evidence="2">2.3.1.5</ecNumber>
    </recommendedName>
</protein>
<dbReference type="Gene3D" id="3.30.2140.20">
    <property type="match status" value="1"/>
</dbReference>
<dbReference type="Proteomes" id="UP001487740">
    <property type="component" value="Unassembled WGS sequence"/>
</dbReference>
<gene>
    <name evidence="3" type="ORF">O3P69_020196</name>
</gene>
<comment type="caution">
    <text evidence="3">The sequence shown here is derived from an EMBL/GenBank/DDBJ whole genome shotgun (WGS) entry which is preliminary data.</text>
</comment>
<keyword evidence="4" id="KW-1185">Reference proteome</keyword>
<dbReference type="AlphaFoldDB" id="A0AAW0TK74"/>
<dbReference type="EMBL" id="JARAKH010000029">
    <property type="protein sequence ID" value="KAK8388135.1"/>
    <property type="molecule type" value="Genomic_DNA"/>
</dbReference>
<name>A0AAW0TK74_SCYPA</name>
<dbReference type="InterPro" id="IPR038765">
    <property type="entry name" value="Papain-like_cys_pep_sf"/>
</dbReference>
<reference evidence="3 4" key="1">
    <citation type="submission" date="2023-03" db="EMBL/GenBank/DDBJ databases">
        <title>High-quality genome of Scylla paramamosain provides insights in environmental adaptation.</title>
        <authorList>
            <person name="Zhang L."/>
        </authorList>
    </citation>
    <scope>NUCLEOTIDE SEQUENCE [LARGE SCALE GENOMIC DNA]</scope>
    <source>
        <strain evidence="3">LZ_2023a</strain>
        <tissue evidence="3">Muscle</tissue>
    </source>
</reference>
<dbReference type="EC" id="2.3.1.5" evidence="2"/>
<dbReference type="SUPFAM" id="SSF54001">
    <property type="entry name" value="Cysteine proteinases"/>
    <property type="match status" value="1"/>
</dbReference>
<organism evidence="3 4">
    <name type="scientific">Scylla paramamosain</name>
    <name type="common">Mud crab</name>
    <dbReference type="NCBI Taxonomy" id="85552"/>
    <lineage>
        <taxon>Eukaryota</taxon>
        <taxon>Metazoa</taxon>
        <taxon>Ecdysozoa</taxon>
        <taxon>Arthropoda</taxon>
        <taxon>Crustacea</taxon>
        <taxon>Multicrustacea</taxon>
        <taxon>Malacostraca</taxon>
        <taxon>Eumalacostraca</taxon>
        <taxon>Eucarida</taxon>
        <taxon>Decapoda</taxon>
        <taxon>Pleocyemata</taxon>
        <taxon>Brachyura</taxon>
        <taxon>Eubrachyura</taxon>
        <taxon>Portunoidea</taxon>
        <taxon>Portunidae</taxon>
        <taxon>Portuninae</taxon>
        <taxon>Scylla</taxon>
    </lineage>
</organism>
<dbReference type="InterPro" id="IPR001447">
    <property type="entry name" value="Arylamine_N-AcTrfase"/>
</dbReference>
<proteinExistence type="inferred from homology"/>
<evidence type="ECO:0000313" key="4">
    <source>
        <dbReference type="Proteomes" id="UP001487740"/>
    </source>
</evidence>
<sequence>MRFKESGASKCDVYQPILSRQAVTSVYEQLDSAEELREAEESGPNDFYPLVNLKSNIELVSEIDIVKEEVEEEVTPVKKKVRQSEGISTEHILSVKKGKLSYIHQEDEWDTYSRTVANNLRKLSCDMQPYAQKLIALAGQQPDVTKDEAQSFITEVLKEELPQHYPPSILWINKIIQAFHRRLPFQNITFLSKTGSCCVPSWKDIQREILIEGKGGLCLSLNIAFAAVMRTFGVHAHLVPADYVATNGRSVHALTVFHLCTAVSQSACKCFEVQTRASAQGLRSCRRSSRLKQKARNEAQYCLQKVRPHHRSSLYVADVGCGFPTLRAINLNEDIDKAFLDCGLEYCFTKKRQKYLRLHRTGDEVPKGEER</sequence>
<evidence type="ECO:0000256" key="1">
    <source>
        <dbReference type="ARBA" id="ARBA00006547"/>
    </source>
</evidence>
<dbReference type="Pfam" id="PF00797">
    <property type="entry name" value="Acetyltransf_2"/>
    <property type="match status" value="1"/>
</dbReference>
<accession>A0AAW0TK74</accession>
<dbReference type="PANTHER" id="PTHR11786:SF0">
    <property type="entry name" value="ARYLAMINE N-ACETYLTRANSFERASE 4-RELATED"/>
    <property type="match status" value="1"/>
</dbReference>
<comment type="similarity">
    <text evidence="1">Belongs to the arylamine N-acetyltransferase family.</text>
</comment>
<dbReference type="InterPro" id="IPR053710">
    <property type="entry name" value="Arylamine_NAT_domain_sf"/>
</dbReference>
<evidence type="ECO:0000313" key="3">
    <source>
        <dbReference type="EMBL" id="KAK8388135.1"/>
    </source>
</evidence>
<dbReference type="PANTHER" id="PTHR11786">
    <property type="entry name" value="N-HYDROXYARYLAMINE O-ACETYLTRANSFERASE"/>
    <property type="match status" value="1"/>
</dbReference>
<dbReference type="GO" id="GO:0004060">
    <property type="term" value="F:arylamine N-acetyltransferase activity"/>
    <property type="evidence" value="ECO:0007669"/>
    <property type="project" value="UniProtKB-EC"/>
</dbReference>